<evidence type="ECO:0000313" key="6">
    <source>
        <dbReference type="Proteomes" id="UP000231501"/>
    </source>
</evidence>
<dbReference type="PROSITE" id="PS51387">
    <property type="entry name" value="FAD_PCMH"/>
    <property type="match status" value="1"/>
</dbReference>
<dbReference type="PANTHER" id="PTHR42659">
    <property type="entry name" value="XANTHINE DEHYDROGENASE SUBUNIT C-RELATED"/>
    <property type="match status" value="1"/>
</dbReference>
<dbReference type="Gene3D" id="3.30.390.50">
    <property type="entry name" value="CO dehydrogenase flavoprotein, C-terminal domain"/>
    <property type="match status" value="1"/>
</dbReference>
<sequence length="225" mass="23765">MPPPLPASDAASGAFPGAPGASGVPPSWWMGGNIANGSPIGDGAPALIALGARLVLRRGAVSRMLPLDEFYLDYMKNALQPGEFVEAIEVPMPAPGTRLRGYKLSKRYDSDISAVCAVLSLRLEDGVARDARFAFGGMAAIVKRAAKAEAAINGRSWDEAAALAAAEALRENFTPMTDLRASAAYRERAAANLIRRFWLETRANAPVAAESASVWQAVNLQRSVA</sequence>
<proteinExistence type="predicted"/>
<reference evidence="5 6" key="1">
    <citation type="submission" date="2017-11" db="EMBL/GenBank/DDBJ databases">
        <title>Draft genome sequence of Mitsuaria sp. HWN-4.</title>
        <authorList>
            <person name="Gundlapally S.R."/>
        </authorList>
    </citation>
    <scope>NUCLEOTIDE SEQUENCE [LARGE SCALE GENOMIC DNA]</scope>
    <source>
        <strain evidence="5 6">HWN-4</strain>
    </source>
</reference>
<dbReference type="EMBL" id="PEOG01000002">
    <property type="protein sequence ID" value="PIM55252.1"/>
    <property type="molecule type" value="Genomic_DNA"/>
</dbReference>
<dbReference type="Pfam" id="PF03450">
    <property type="entry name" value="CO_deh_flav_C"/>
    <property type="match status" value="1"/>
</dbReference>
<dbReference type="AlphaFoldDB" id="A0A2G9CG00"/>
<dbReference type="InterPro" id="IPR051312">
    <property type="entry name" value="Diverse_Substr_Oxidored"/>
</dbReference>
<dbReference type="InterPro" id="IPR036683">
    <property type="entry name" value="CO_DH_flav_C_dom_sf"/>
</dbReference>
<evidence type="ECO:0000313" key="5">
    <source>
        <dbReference type="EMBL" id="PIM55252.1"/>
    </source>
</evidence>
<comment type="caution">
    <text evidence="5">The sequence shown here is derived from an EMBL/GenBank/DDBJ whole genome shotgun (WGS) entry which is preliminary data.</text>
</comment>
<dbReference type="InterPro" id="IPR002346">
    <property type="entry name" value="Mopterin_DH_FAD-bd"/>
</dbReference>
<evidence type="ECO:0000256" key="1">
    <source>
        <dbReference type="ARBA" id="ARBA00022630"/>
    </source>
</evidence>
<name>A0A2G9CG00_9BURK</name>
<dbReference type="InterPro" id="IPR005107">
    <property type="entry name" value="CO_DH_flav_C"/>
</dbReference>
<dbReference type="SUPFAM" id="SSF56176">
    <property type="entry name" value="FAD-binding/transporter-associated domain-like"/>
    <property type="match status" value="1"/>
</dbReference>
<dbReference type="InterPro" id="IPR036318">
    <property type="entry name" value="FAD-bd_PCMH-like_sf"/>
</dbReference>
<evidence type="ECO:0000259" key="4">
    <source>
        <dbReference type="PROSITE" id="PS51387"/>
    </source>
</evidence>
<dbReference type="SMART" id="SM01092">
    <property type="entry name" value="CO_deh_flav_C"/>
    <property type="match status" value="1"/>
</dbReference>
<keyword evidence="6" id="KW-1185">Reference proteome</keyword>
<evidence type="ECO:0000256" key="3">
    <source>
        <dbReference type="ARBA" id="ARBA00023002"/>
    </source>
</evidence>
<dbReference type="GO" id="GO:0071949">
    <property type="term" value="F:FAD binding"/>
    <property type="evidence" value="ECO:0007669"/>
    <property type="project" value="InterPro"/>
</dbReference>
<dbReference type="Proteomes" id="UP000231501">
    <property type="component" value="Unassembled WGS sequence"/>
</dbReference>
<keyword evidence="3" id="KW-0560">Oxidoreductase</keyword>
<accession>A0A2G9CG00</accession>
<protein>
    <recommendedName>
        <fullName evidence="4">FAD-binding PCMH-type domain-containing protein</fullName>
    </recommendedName>
</protein>
<feature type="domain" description="FAD-binding PCMH-type" evidence="4">
    <location>
        <begin position="1"/>
        <end position="95"/>
    </location>
</feature>
<dbReference type="Gene3D" id="3.30.465.10">
    <property type="match status" value="1"/>
</dbReference>
<dbReference type="GO" id="GO:0016491">
    <property type="term" value="F:oxidoreductase activity"/>
    <property type="evidence" value="ECO:0007669"/>
    <property type="project" value="UniProtKB-KW"/>
</dbReference>
<dbReference type="SUPFAM" id="SSF55447">
    <property type="entry name" value="CO dehydrogenase flavoprotein C-terminal domain-like"/>
    <property type="match status" value="1"/>
</dbReference>
<keyword evidence="2" id="KW-0274">FAD</keyword>
<gene>
    <name evidence="5" type="ORF">CS062_00270</name>
</gene>
<keyword evidence="1" id="KW-0285">Flavoprotein</keyword>
<dbReference type="InterPro" id="IPR016169">
    <property type="entry name" value="FAD-bd_PCMH_sub2"/>
</dbReference>
<dbReference type="InterPro" id="IPR016166">
    <property type="entry name" value="FAD-bd_PCMH"/>
</dbReference>
<dbReference type="Pfam" id="PF00941">
    <property type="entry name" value="FAD_binding_5"/>
    <property type="match status" value="1"/>
</dbReference>
<evidence type="ECO:0000256" key="2">
    <source>
        <dbReference type="ARBA" id="ARBA00022827"/>
    </source>
</evidence>
<organism evidence="5 6">
    <name type="scientific">Roseateles chitinivorans</name>
    <dbReference type="NCBI Taxonomy" id="2917965"/>
    <lineage>
        <taxon>Bacteria</taxon>
        <taxon>Pseudomonadati</taxon>
        <taxon>Pseudomonadota</taxon>
        <taxon>Betaproteobacteria</taxon>
        <taxon>Burkholderiales</taxon>
        <taxon>Sphaerotilaceae</taxon>
        <taxon>Roseateles</taxon>
    </lineage>
</organism>
<dbReference type="PANTHER" id="PTHR42659:SF2">
    <property type="entry name" value="XANTHINE DEHYDROGENASE SUBUNIT C-RELATED"/>
    <property type="match status" value="1"/>
</dbReference>